<dbReference type="EMBL" id="CADCXV010000702">
    <property type="protein sequence ID" value="CAB0033209.1"/>
    <property type="molecule type" value="Genomic_DNA"/>
</dbReference>
<dbReference type="AlphaFoldDB" id="A0A6H5IC03"/>
<accession>A0A6H5IC03</accession>
<keyword evidence="3" id="KW-1185">Reference proteome</keyword>
<evidence type="ECO:0000256" key="1">
    <source>
        <dbReference type="SAM" id="SignalP"/>
    </source>
</evidence>
<feature type="non-terminal residue" evidence="2">
    <location>
        <position position="282"/>
    </location>
</feature>
<evidence type="ECO:0008006" key="4">
    <source>
        <dbReference type="Google" id="ProtNLM"/>
    </source>
</evidence>
<name>A0A6H5IC03_9HYME</name>
<feature type="chain" id="PRO_5026071856" description="Secreted protein" evidence="1">
    <location>
        <begin position="22"/>
        <end position="282"/>
    </location>
</feature>
<feature type="signal peptide" evidence="1">
    <location>
        <begin position="1"/>
        <end position="21"/>
    </location>
</feature>
<evidence type="ECO:0000313" key="2">
    <source>
        <dbReference type="EMBL" id="CAB0033209.1"/>
    </source>
</evidence>
<reference evidence="2 3" key="1">
    <citation type="submission" date="2020-02" db="EMBL/GenBank/DDBJ databases">
        <authorList>
            <person name="Ferguson B K."/>
        </authorList>
    </citation>
    <scope>NUCLEOTIDE SEQUENCE [LARGE SCALE GENOMIC DNA]</scope>
</reference>
<dbReference type="Proteomes" id="UP000479190">
    <property type="component" value="Unassembled WGS sequence"/>
</dbReference>
<keyword evidence="1" id="KW-0732">Signal</keyword>
<evidence type="ECO:0000313" key="3">
    <source>
        <dbReference type="Proteomes" id="UP000479190"/>
    </source>
</evidence>
<protein>
    <recommendedName>
        <fullName evidence="4">Secreted protein</fullName>
    </recommendedName>
</protein>
<sequence length="282" mass="32359">MFSRSFLVFFGVVALFALAVAAVPVIDDEEEISLEIDMNELDDVESKSLLAVALKVLTAAFKWAVKHCLKEAAQNCKQHWKHPKALISCASRENRAHKIRRSTSAVGSIFAGCCRAHHYTRSRSSRLLRGKSKPILRSCTMVSHMNVIFVGRHTQTRSAGLRDYYIFFFLHACTYRDQVQRLHRHAPRAMPPWVRLAAAHVFLLKTCAGLQQLLQWKIQCRSCNSQQQQQAVRPLLFELRIAALTRLAPRYVKHFRLGLMPPRQNCSRVPTHTYIYNIYICI</sequence>
<gene>
    <name evidence="2" type="ORF">TBRA_LOCUS5127</name>
</gene>
<proteinExistence type="predicted"/>
<organism evidence="2 3">
    <name type="scientific">Trichogramma brassicae</name>
    <dbReference type="NCBI Taxonomy" id="86971"/>
    <lineage>
        <taxon>Eukaryota</taxon>
        <taxon>Metazoa</taxon>
        <taxon>Ecdysozoa</taxon>
        <taxon>Arthropoda</taxon>
        <taxon>Hexapoda</taxon>
        <taxon>Insecta</taxon>
        <taxon>Pterygota</taxon>
        <taxon>Neoptera</taxon>
        <taxon>Endopterygota</taxon>
        <taxon>Hymenoptera</taxon>
        <taxon>Apocrita</taxon>
        <taxon>Proctotrupomorpha</taxon>
        <taxon>Chalcidoidea</taxon>
        <taxon>Trichogrammatidae</taxon>
        <taxon>Trichogramma</taxon>
    </lineage>
</organism>